<dbReference type="PANTHER" id="PTHR34387:SF1">
    <property type="entry name" value="PERIPLASMIC IMMUNOGENIC PROTEIN"/>
    <property type="match status" value="1"/>
</dbReference>
<evidence type="ECO:0000256" key="1">
    <source>
        <dbReference type="SAM" id="SignalP"/>
    </source>
</evidence>
<evidence type="ECO:0008006" key="4">
    <source>
        <dbReference type="Google" id="ProtNLM"/>
    </source>
</evidence>
<sequence length="242" mass="26204">MPRFHPMLATCLAPLLLGAALLPQLSHADDSARQIAVTGKAEHRVAPDMAVLQLGVMTEDKDAAVARREADAIVNRALAVLRDAQLAEADIDTTGLTISPQYRWLPDVRKQELTGYRATRNIEVRLLDLDALGVLVTQLTDAGINRMQSPQLGLQDEEQVYQEVLAAAAQNARARAEVLAEALGEDLGPLLSLSTERAPLPRPVRAERMMMAADAAPAAPEESYSPGYLNYSVTLNASFEID</sequence>
<protein>
    <recommendedName>
        <fullName evidence="4">Periplasmic/secreted protein</fullName>
    </recommendedName>
</protein>
<dbReference type="Proteomes" id="UP000019205">
    <property type="component" value="Chromosome"/>
</dbReference>
<evidence type="ECO:0000313" key="3">
    <source>
        <dbReference type="Proteomes" id="UP000019205"/>
    </source>
</evidence>
<dbReference type="PANTHER" id="PTHR34387">
    <property type="entry name" value="SLR1258 PROTEIN"/>
    <property type="match status" value="1"/>
</dbReference>
<evidence type="ECO:0000313" key="2">
    <source>
        <dbReference type="EMBL" id="EAQ99158.2"/>
    </source>
</evidence>
<dbReference type="RefSeq" id="WP_023659543.1">
    <property type="nucleotide sequence ID" value="NZ_CM002299.1"/>
</dbReference>
<dbReference type="InterPro" id="IPR052022">
    <property type="entry name" value="26kDa_periplasmic_antigen"/>
</dbReference>
<reference evidence="2 3" key="2">
    <citation type="journal article" date="2009" name="PLoS ONE">
        <title>The photosynthetic apparatus and its regulation in the aerobic gammaproteobacterium Congregibacter litoralis gen. nov., sp. nov.</title>
        <authorList>
            <person name="Spring S."/>
            <person name="Lunsdorf H."/>
            <person name="Fuchs B.M."/>
            <person name="Tindall B.J."/>
        </authorList>
    </citation>
    <scope>NUCLEOTIDE SEQUENCE [LARGE SCALE GENOMIC DNA]</scope>
    <source>
        <strain evidence="2">KT71</strain>
    </source>
</reference>
<dbReference type="eggNOG" id="COG2968">
    <property type="taxonomic scope" value="Bacteria"/>
</dbReference>
<comment type="caution">
    <text evidence="2">The sequence shown here is derived from an EMBL/GenBank/DDBJ whole genome shotgun (WGS) entry which is preliminary data.</text>
</comment>
<dbReference type="Pfam" id="PF04402">
    <property type="entry name" value="SIMPL"/>
    <property type="match status" value="1"/>
</dbReference>
<reference evidence="2 3" key="1">
    <citation type="journal article" date="2007" name="Proc. Natl. Acad. Sci. U.S.A.">
        <title>Characterization of a marine gammaproteobacterium capable of aerobic anoxygenic photosynthesis.</title>
        <authorList>
            <person name="Fuchs B.M."/>
            <person name="Spring S."/>
            <person name="Teeling H."/>
            <person name="Quast C."/>
            <person name="Wulf J."/>
            <person name="Schattenhofer M."/>
            <person name="Yan S."/>
            <person name="Ferriera S."/>
            <person name="Johnson J."/>
            <person name="Glockner F.O."/>
            <person name="Amann R."/>
        </authorList>
    </citation>
    <scope>NUCLEOTIDE SEQUENCE [LARGE SCALE GENOMIC DNA]</scope>
    <source>
        <strain evidence="2">KT71</strain>
    </source>
</reference>
<gene>
    <name evidence="2" type="ORF">KT71_15851</name>
</gene>
<keyword evidence="3" id="KW-1185">Reference proteome</keyword>
<keyword evidence="1" id="KW-0732">Signal</keyword>
<dbReference type="STRING" id="314285.KT71_15851"/>
<dbReference type="Gene3D" id="3.30.70.2970">
    <property type="entry name" value="Protein of unknown function (DUF541), domain 2"/>
    <property type="match status" value="1"/>
</dbReference>
<accession>A4A385</accession>
<feature type="signal peptide" evidence="1">
    <location>
        <begin position="1"/>
        <end position="28"/>
    </location>
</feature>
<dbReference type="InterPro" id="IPR007497">
    <property type="entry name" value="SIMPL/DUF541"/>
</dbReference>
<organism evidence="2 3">
    <name type="scientific">Congregibacter litoralis KT71</name>
    <dbReference type="NCBI Taxonomy" id="314285"/>
    <lineage>
        <taxon>Bacteria</taxon>
        <taxon>Pseudomonadati</taxon>
        <taxon>Pseudomonadota</taxon>
        <taxon>Gammaproteobacteria</taxon>
        <taxon>Cellvibrionales</taxon>
        <taxon>Halieaceae</taxon>
        <taxon>Congregibacter</taxon>
    </lineage>
</organism>
<dbReference type="Gene3D" id="3.30.110.170">
    <property type="entry name" value="Protein of unknown function (DUF541), domain 1"/>
    <property type="match status" value="1"/>
</dbReference>
<dbReference type="HOGENOM" id="CLU_080344_3_2_6"/>
<dbReference type="AlphaFoldDB" id="A4A385"/>
<dbReference type="GO" id="GO:0006974">
    <property type="term" value="P:DNA damage response"/>
    <property type="evidence" value="ECO:0007669"/>
    <property type="project" value="TreeGrafter"/>
</dbReference>
<dbReference type="OrthoDB" id="5737572at2"/>
<dbReference type="EMBL" id="AAOA02000001">
    <property type="protein sequence ID" value="EAQ99158.2"/>
    <property type="molecule type" value="Genomic_DNA"/>
</dbReference>
<name>A4A385_9GAMM</name>
<proteinExistence type="predicted"/>
<feature type="chain" id="PRO_5002665550" description="Periplasmic/secreted protein" evidence="1">
    <location>
        <begin position="29"/>
        <end position="242"/>
    </location>
</feature>